<gene>
    <name evidence="1" type="ORF">EHS25_002352</name>
</gene>
<protein>
    <submittedName>
        <fullName evidence="1">Uncharacterized protein</fullName>
    </submittedName>
</protein>
<accession>A0A427YDP0</accession>
<organism evidence="1 2">
    <name type="scientific">Saitozyma podzolica</name>
    <dbReference type="NCBI Taxonomy" id="1890683"/>
    <lineage>
        <taxon>Eukaryota</taxon>
        <taxon>Fungi</taxon>
        <taxon>Dikarya</taxon>
        <taxon>Basidiomycota</taxon>
        <taxon>Agaricomycotina</taxon>
        <taxon>Tremellomycetes</taxon>
        <taxon>Tremellales</taxon>
        <taxon>Trimorphomycetaceae</taxon>
        <taxon>Saitozyma</taxon>
    </lineage>
</organism>
<name>A0A427YDP0_9TREE</name>
<reference evidence="1 2" key="1">
    <citation type="submission" date="2018-11" db="EMBL/GenBank/DDBJ databases">
        <title>Genome sequence of Saitozyma podzolica DSM 27192.</title>
        <authorList>
            <person name="Aliyu H."/>
            <person name="Gorte O."/>
            <person name="Ochsenreither K."/>
        </authorList>
    </citation>
    <scope>NUCLEOTIDE SEQUENCE [LARGE SCALE GENOMIC DNA]</scope>
    <source>
        <strain evidence="1 2">DSM 27192</strain>
    </source>
</reference>
<dbReference type="EMBL" id="RSCD01000014">
    <property type="protein sequence ID" value="RSH89240.1"/>
    <property type="molecule type" value="Genomic_DNA"/>
</dbReference>
<dbReference type="Proteomes" id="UP000279259">
    <property type="component" value="Unassembled WGS sequence"/>
</dbReference>
<evidence type="ECO:0000313" key="2">
    <source>
        <dbReference type="Proteomes" id="UP000279259"/>
    </source>
</evidence>
<proteinExistence type="predicted"/>
<evidence type="ECO:0000313" key="1">
    <source>
        <dbReference type="EMBL" id="RSH89240.1"/>
    </source>
</evidence>
<sequence>MSSQVSVADDSRSETEFSERLCEGVRHVEYPEWLRDKSLVSVGYSANCRTYTLIDHALFHVGVSKASKTTDADDLAALEAGSVWMHFPAAGGDHTRGDTWSFIPPEGGGIQIMVRISKAV</sequence>
<keyword evidence="2" id="KW-1185">Reference proteome</keyword>
<dbReference type="OrthoDB" id="10383789at2759"/>
<dbReference type="AlphaFoldDB" id="A0A427YDP0"/>
<comment type="caution">
    <text evidence="1">The sequence shown here is derived from an EMBL/GenBank/DDBJ whole genome shotgun (WGS) entry which is preliminary data.</text>
</comment>